<evidence type="ECO:0000256" key="6">
    <source>
        <dbReference type="RuleBase" id="RU366041"/>
    </source>
</evidence>
<keyword evidence="4 6" id="KW-1133">Transmembrane helix</keyword>
<dbReference type="InterPro" id="IPR045863">
    <property type="entry name" value="CorA_TM1_TM2"/>
</dbReference>
<dbReference type="SUPFAM" id="SSF144083">
    <property type="entry name" value="Magnesium transport protein CorA, transmembrane region"/>
    <property type="match status" value="1"/>
</dbReference>
<keyword evidence="6" id="KW-0813">Transport</keyword>
<organism evidence="8 9">
    <name type="scientific">Morella rubra</name>
    <name type="common">Chinese bayberry</name>
    <dbReference type="NCBI Taxonomy" id="262757"/>
    <lineage>
        <taxon>Eukaryota</taxon>
        <taxon>Viridiplantae</taxon>
        <taxon>Streptophyta</taxon>
        <taxon>Embryophyta</taxon>
        <taxon>Tracheophyta</taxon>
        <taxon>Spermatophyta</taxon>
        <taxon>Magnoliopsida</taxon>
        <taxon>eudicotyledons</taxon>
        <taxon>Gunneridae</taxon>
        <taxon>Pentapetalae</taxon>
        <taxon>rosids</taxon>
        <taxon>fabids</taxon>
        <taxon>Fagales</taxon>
        <taxon>Myricaceae</taxon>
        <taxon>Morella</taxon>
    </lineage>
</organism>
<dbReference type="Gene3D" id="2.40.128.330">
    <property type="match status" value="1"/>
</dbReference>
<dbReference type="AlphaFoldDB" id="A0A6A1VYP6"/>
<keyword evidence="5 6" id="KW-0472">Membrane</keyword>
<sequence>MARDGDMVLADPGASVVPKKKARSWILMDCTGQGTILDVDKYTIMQRVHIHARDLRILDPLLSYPSTILGRDKAIVLNLEHIKAIITAEEVLLRDPTDENVIPVVEELQRRLPPLNAILKGQSNGKEFPEVGEEDESPFEFRALEVALEAICSFLAARTTELETAAYPALDELTSKISSRNLDRVRKLKSAMTRLTARVQKVRDELAQLLDDDDDMADLYLSRKLAGASSPVSVSGPANWFTASPTIGSKISRASRASMATVRGDENDVEELEMLLEAYFMQIDGTLNKLTTLREYIDDTEDYINIQLDNHRNQLIQLELFLSSGSVCLSLYALVTGIFGMNIPYTWNDDHGYTFKWVVIVAGTTSAVLFLLIIFYARYKGLVGS</sequence>
<dbReference type="PANTHER" id="PTHR13890:SF31">
    <property type="entry name" value="MAGNESIUM TRANSPORTER MRS2-2-RELATED"/>
    <property type="match status" value="1"/>
</dbReference>
<evidence type="ECO:0000256" key="2">
    <source>
        <dbReference type="ARBA" id="ARBA00007535"/>
    </source>
</evidence>
<dbReference type="Gene3D" id="1.20.58.340">
    <property type="entry name" value="Magnesium transport protein CorA, transmembrane region"/>
    <property type="match status" value="1"/>
</dbReference>
<gene>
    <name evidence="8" type="ORF">CJ030_MR3G014518</name>
</gene>
<proteinExistence type="inferred from homology"/>
<accession>A0A6A1VYP6</accession>
<feature type="transmembrane region" description="Helical" evidence="6">
    <location>
        <begin position="355"/>
        <end position="377"/>
    </location>
</feature>
<dbReference type="OrthoDB" id="10251508at2759"/>
<dbReference type="Proteomes" id="UP000516437">
    <property type="component" value="Chromosome 3"/>
</dbReference>
<keyword evidence="9" id="KW-1185">Reference proteome</keyword>
<evidence type="ECO:0000256" key="1">
    <source>
        <dbReference type="ARBA" id="ARBA00004141"/>
    </source>
</evidence>
<dbReference type="Pfam" id="PF22099">
    <property type="entry name" value="MRS2-like"/>
    <property type="match status" value="2"/>
</dbReference>
<protein>
    <recommendedName>
        <fullName evidence="6">Magnesium transporter</fullName>
    </recommendedName>
</protein>
<evidence type="ECO:0000313" key="9">
    <source>
        <dbReference type="Proteomes" id="UP000516437"/>
    </source>
</evidence>
<keyword evidence="7" id="KW-0175">Coiled coil</keyword>
<dbReference type="CDD" id="cd12823">
    <property type="entry name" value="Mrs2_Mfm1p-like"/>
    <property type="match status" value="1"/>
</dbReference>
<evidence type="ECO:0000256" key="3">
    <source>
        <dbReference type="ARBA" id="ARBA00022692"/>
    </source>
</evidence>
<keyword evidence="3 6" id="KW-0812">Transmembrane</keyword>
<dbReference type="GO" id="GO:0016020">
    <property type="term" value="C:membrane"/>
    <property type="evidence" value="ECO:0007669"/>
    <property type="project" value="UniProtKB-SubCell"/>
</dbReference>
<reference evidence="8 9" key="1">
    <citation type="journal article" date="2019" name="Plant Biotechnol. J.">
        <title>The red bayberry genome and genetic basis of sex determination.</title>
        <authorList>
            <person name="Jia H.M."/>
            <person name="Jia H.J."/>
            <person name="Cai Q.L."/>
            <person name="Wang Y."/>
            <person name="Zhao H.B."/>
            <person name="Yang W.F."/>
            <person name="Wang G.Y."/>
            <person name="Li Y.H."/>
            <person name="Zhan D.L."/>
            <person name="Shen Y.T."/>
            <person name="Niu Q.F."/>
            <person name="Chang L."/>
            <person name="Qiu J."/>
            <person name="Zhao L."/>
            <person name="Xie H.B."/>
            <person name="Fu W.Y."/>
            <person name="Jin J."/>
            <person name="Li X.W."/>
            <person name="Jiao Y."/>
            <person name="Zhou C.C."/>
            <person name="Tu T."/>
            <person name="Chai C.Y."/>
            <person name="Gao J.L."/>
            <person name="Fan L.J."/>
            <person name="van de Weg E."/>
            <person name="Wang J.Y."/>
            <person name="Gao Z.S."/>
        </authorList>
    </citation>
    <scope>NUCLEOTIDE SEQUENCE [LARGE SCALE GENOMIC DNA]</scope>
    <source>
        <tissue evidence="8">Leaves</tissue>
    </source>
</reference>
<feature type="coiled-coil region" evidence="7">
    <location>
        <begin position="185"/>
        <end position="212"/>
    </location>
</feature>
<feature type="transmembrane region" description="Helical" evidence="6">
    <location>
        <begin position="320"/>
        <end position="343"/>
    </location>
</feature>
<comment type="caution">
    <text evidence="8">The sequence shown here is derived from an EMBL/GenBank/DDBJ whole genome shotgun (WGS) entry which is preliminary data.</text>
</comment>
<name>A0A6A1VYP6_9ROSI</name>
<keyword evidence="6" id="KW-0406">Ion transport</keyword>
<evidence type="ECO:0000313" key="8">
    <source>
        <dbReference type="EMBL" id="KAB1218072.1"/>
    </source>
</evidence>
<comment type="function">
    <text evidence="6">Magnesium transporter that may mediate the influx of magnesium.</text>
</comment>
<dbReference type="FunFam" id="2.40.128.330:FF:000001">
    <property type="entry name" value="Magnesium transporter MRS2-1"/>
    <property type="match status" value="1"/>
</dbReference>
<dbReference type="InterPro" id="IPR039204">
    <property type="entry name" value="MRS2-like"/>
</dbReference>
<dbReference type="EMBL" id="RXIC02000021">
    <property type="protein sequence ID" value="KAB1218072.1"/>
    <property type="molecule type" value="Genomic_DNA"/>
</dbReference>
<evidence type="ECO:0000256" key="5">
    <source>
        <dbReference type="ARBA" id="ARBA00023136"/>
    </source>
</evidence>
<evidence type="ECO:0000256" key="4">
    <source>
        <dbReference type="ARBA" id="ARBA00022989"/>
    </source>
</evidence>
<dbReference type="PANTHER" id="PTHR13890">
    <property type="entry name" value="RNA SPLICING PROTEIN MRS2, MITOCHONDRIAL"/>
    <property type="match status" value="1"/>
</dbReference>
<evidence type="ECO:0000256" key="7">
    <source>
        <dbReference type="SAM" id="Coils"/>
    </source>
</evidence>
<dbReference type="GO" id="GO:0015095">
    <property type="term" value="F:magnesium ion transmembrane transporter activity"/>
    <property type="evidence" value="ECO:0007669"/>
    <property type="project" value="UniProtKB-ARBA"/>
</dbReference>
<comment type="similarity">
    <text evidence="2 6">Belongs to the CorA metal ion transporter (MIT) (TC 1.A.35.5) family.</text>
</comment>
<comment type="subcellular location">
    <subcellularLocation>
        <location evidence="1 6">Membrane</location>
        <topology evidence="1 6">Multi-pass membrane protein</topology>
    </subcellularLocation>
</comment>
<keyword evidence="6" id="KW-0460">Magnesium</keyword>